<dbReference type="SUPFAM" id="SSF49313">
    <property type="entry name" value="Cadherin-like"/>
    <property type="match status" value="1"/>
</dbReference>
<gene>
    <name evidence="1" type="ORF">OMM_05902</name>
</gene>
<dbReference type="InterPro" id="IPR013783">
    <property type="entry name" value="Ig-like_fold"/>
</dbReference>
<dbReference type="Gene3D" id="2.60.40.10">
    <property type="entry name" value="Immunoglobulins"/>
    <property type="match status" value="1"/>
</dbReference>
<dbReference type="GO" id="GO:0016020">
    <property type="term" value="C:membrane"/>
    <property type="evidence" value="ECO:0007669"/>
    <property type="project" value="InterPro"/>
</dbReference>
<sequence>MSGQPTKTGTYQATIQVADSENRIRDKSFTIQIVDPLIIQTNRFNDGIINTQYNQTLSASGGYGDYLWSVYSGTLPPNLSIDNQTQKLTGNPNQSAYKTIILSVKDTDGRIAYKDLILHIVPPLTIPMSTLPNALKNDLYSEAIPIQGVLALLPITVKDCRLI</sequence>
<dbReference type="GO" id="GO:0005509">
    <property type="term" value="F:calcium ion binding"/>
    <property type="evidence" value="ECO:0007669"/>
    <property type="project" value="InterPro"/>
</dbReference>
<protein>
    <submittedName>
        <fullName evidence="1">Uncharacterized protein</fullName>
    </submittedName>
</protein>
<reference evidence="2" key="1">
    <citation type="submission" date="2012-11" db="EMBL/GenBank/DDBJ databases">
        <authorList>
            <person name="Lucero-Rivera Y.E."/>
            <person name="Tovar-Ramirez D."/>
        </authorList>
    </citation>
    <scope>NUCLEOTIDE SEQUENCE [LARGE SCALE GENOMIC DNA]</scope>
    <source>
        <strain evidence="2">Araruama</strain>
    </source>
</reference>
<comment type="caution">
    <text evidence="1">The sequence shown here is derived from an EMBL/GenBank/DDBJ whole genome shotgun (WGS) entry which is preliminary data.</text>
</comment>
<dbReference type="InterPro" id="IPR015919">
    <property type="entry name" value="Cadherin-like_sf"/>
</dbReference>
<evidence type="ECO:0000313" key="1">
    <source>
        <dbReference type="EMBL" id="ETR65841.1"/>
    </source>
</evidence>
<dbReference type="AlphaFoldDB" id="A0A1V1NTE6"/>
<dbReference type="Pfam" id="PF05345">
    <property type="entry name" value="He_PIG"/>
    <property type="match status" value="1"/>
</dbReference>
<organism evidence="1 2">
    <name type="scientific">Candidatus Magnetoglobus multicellularis str. Araruama</name>
    <dbReference type="NCBI Taxonomy" id="890399"/>
    <lineage>
        <taxon>Bacteria</taxon>
        <taxon>Pseudomonadati</taxon>
        <taxon>Thermodesulfobacteriota</taxon>
        <taxon>Desulfobacteria</taxon>
        <taxon>Desulfobacterales</taxon>
        <taxon>Desulfobacteraceae</taxon>
        <taxon>Candidatus Magnetoglobus</taxon>
    </lineage>
</organism>
<accession>A0A1V1NTE6</accession>
<evidence type="ECO:0000313" key="2">
    <source>
        <dbReference type="Proteomes" id="UP000189670"/>
    </source>
</evidence>
<name>A0A1V1NTE6_9BACT</name>
<proteinExistence type="predicted"/>
<dbReference type="Proteomes" id="UP000189670">
    <property type="component" value="Unassembled WGS sequence"/>
</dbReference>
<dbReference type="EMBL" id="ATBP01002459">
    <property type="protein sequence ID" value="ETR65841.1"/>
    <property type="molecule type" value="Genomic_DNA"/>
</dbReference>